<dbReference type="GO" id="GO:0043165">
    <property type="term" value="P:Gram-negative-bacterium-type cell outer membrane assembly"/>
    <property type="evidence" value="ECO:0007669"/>
    <property type="project" value="UniProtKB-UniRule"/>
</dbReference>
<dbReference type="Pfam" id="PF04390">
    <property type="entry name" value="LptE"/>
    <property type="match status" value="1"/>
</dbReference>
<keyword evidence="9" id="KW-1185">Reference proteome</keyword>
<evidence type="ECO:0000256" key="4">
    <source>
        <dbReference type="ARBA" id="ARBA00023237"/>
    </source>
</evidence>
<keyword evidence="4 6" id="KW-0998">Cell outer membrane</keyword>
<dbReference type="PANTHER" id="PTHR38098:SF1">
    <property type="entry name" value="LPS-ASSEMBLY LIPOPROTEIN LPTE"/>
    <property type="match status" value="1"/>
</dbReference>
<evidence type="ECO:0000256" key="2">
    <source>
        <dbReference type="ARBA" id="ARBA00023136"/>
    </source>
</evidence>
<sequence length="163" mass="17561">MSRLVIVLCLALLAAGCGFKPRASLAVATSLGPVAVSTADPYSPLGQDLATALERAGATAAVEGQPAATLQVLTENLRTRPLTFESGASVREYQSIYRVEFQLRGADGSLRLPRQSVELTREYTYDAIGSIGTPAEERLLRDELRRDMVAAILRRLDAALRTD</sequence>
<reference evidence="9" key="1">
    <citation type="submission" date="2013-08" db="EMBL/GenBank/DDBJ databases">
        <title>Genome sequencing of Arenimonas donghaensis.</title>
        <authorList>
            <person name="Chen F."/>
            <person name="Wang G."/>
        </authorList>
    </citation>
    <scope>NUCLEOTIDE SEQUENCE [LARGE SCALE GENOMIC DNA]</scope>
    <source>
        <strain evidence="9">HO3-R19</strain>
    </source>
</reference>
<dbReference type="Gene3D" id="3.30.160.150">
    <property type="entry name" value="Lipoprotein like domain"/>
    <property type="match status" value="1"/>
</dbReference>
<dbReference type="InterPro" id="IPR007485">
    <property type="entry name" value="LPS_assembly_LptE"/>
</dbReference>
<reference evidence="8 9" key="2">
    <citation type="journal article" date="2015" name="Stand. Genomic Sci.">
        <title>High quality draft genomic sequence of Arenimonas donghaensis DSM 18148(T).</title>
        <authorList>
            <person name="Chen F."/>
            <person name="Wang H."/>
            <person name="Cao Y."/>
            <person name="Li X."/>
            <person name="Wang G."/>
        </authorList>
    </citation>
    <scope>NUCLEOTIDE SEQUENCE [LARGE SCALE GENOMIC DNA]</scope>
    <source>
        <strain evidence="8 9">HO3-R19</strain>
    </source>
</reference>
<keyword evidence="5 6" id="KW-0449">Lipoprotein</keyword>
<evidence type="ECO:0000256" key="1">
    <source>
        <dbReference type="ARBA" id="ARBA00022729"/>
    </source>
</evidence>
<dbReference type="EMBL" id="AVCJ01000050">
    <property type="protein sequence ID" value="KFL35645.1"/>
    <property type="molecule type" value="Genomic_DNA"/>
</dbReference>
<dbReference type="HAMAP" id="MF_01186">
    <property type="entry name" value="LPS_assembly_LptE"/>
    <property type="match status" value="1"/>
</dbReference>
<keyword evidence="3 6" id="KW-0564">Palmitate</keyword>
<keyword evidence="1 6" id="KW-0732">Signal</keyword>
<comment type="caution">
    <text evidence="8">The sequence shown here is derived from an EMBL/GenBank/DDBJ whole genome shotgun (WGS) entry which is preliminary data.</text>
</comment>
<dbReference type="PATRIC" id="fig|1121014.3.peg.2477"/>
<evidence type="ECO:0000256" key="6">
    <source>
        <dbReference type="HAMAP-Rule" id="MF_01186"/>
    </source>
</evidence>
<name>A0A087MFJ2_9GAMM</name>
<dbReference type="PROSITE" id="PS51257">
    <property type="entry name" value="PROKAR_LIPOPROTEIN"/>
    <property type="match status" value="1"/>
</dbReference>
<dbReference type="PANTHER" id="PTHR38098">
    <property type="entry name" value="LPS-ASSEMBLY LIPOPROTEIN LPTE"/>
    <property type="match status" value="1"/>
</dbReference>
<dbReference type="RefSeq" id="WP_034225671.1">
    <property type="nucleotide sequence ID" value="NZ_AVCJ01000050.1"/>
</dbReference>
<feature type="chain" id="PRO_5008821108" description="LPS-assembly lipoprotein LptE" evidence="7">
    <location>
        <begin position="27"/>
        <end position="163"/>
    </location>
</feature>
<protein>
    <recommendedName>
        <fullName evidence="6">LPS-assembly lipoprotein LptE</fullName>
    </recommendedName>
</protein>
<dbReference type="GO" id="GO:0015920">
    <property type="term" value="P:lipopolysaccharide transport"/>
    <property type="evidence" value="ECO:0007669"/>
    <property type="project" value="TreeGrafter"/>
</dbReference>
<feature type="signal peptide" evidence="7">
    <location>
        <begin position="1"/>
        <end position="26"/>
    </location>
</feature>
<comment type="function">
    <text evidence="6">Together with LptD, is involved in the assembly of lipopolysaccharide (LPS) at the surface of the outer membrane. Required for the proper assembly of LptD. Binds LPS and may serve as the LPS recognition site at the outer membrane.</text>
</comment>
<proteinExistence type="inferred from homology"/>
<dbReference type="GO" id="GO:0001530">
    <property type="term" value="F:lipopolysaccharide binding"/>
    <property type="evidence" value="ECO:0007669"/>
    <property type="project" value="TreeGrafter"/>
</dbReference>
<comment type="subunit">
    <text evidence="6">Component of the lipopolysaccharide transport and assembly complex. Interacts with LptD.</text>
</comment>
<comment type="similarity">
    <text evidence="6">Belongs to the LptE lipoprotein family.</text>
</comment>
<accession>A0A087MFJ2</accession>
<dbReference type="Proteomes" id="UP000029085">
    <property type="component" value="Unassembled WGS sequence"/>
</dbReference>
<keyword evidence="2 6" id="KW-0472">Membrane</keyword>
<evidence type="ECO:0000256" key="3">
    <source>
        <dbReference type="ARBA" id="ARBA00023139"/>
    </source>
</evidence>
<dbReference type="AlphaFoldDB" id="A0A087MFJ2"/>
<dbReference type="OrthoDB" id="7349153at2"/>
<dbReference type="STRING" id="1121014.N788_07875"/>
<comment type="subcellular location">
    <subcellularLocation>
        <location evidence="6">Cell outer membrane</location>
        <topology evidence="6">Lipid-anchor</topology>
    </subcellularLocation>
</comment>
<evidence type="ECO:0000256" key="7">
    <source>
        <dbReference type="SAM" id="SignalP"/>
    </source>
</evidence>
<evidence type="ECO:0000313" key="9">
    <source>
        <dbReference type="Proteomes" id="UP000029085"/>
    </source>
</evidence>
<evidence type="ECO:0000313" key="8">
    <source>
        <dbReference type="EMBL" id="KFL35645.1"/>
    </source>
</evidence>
<evidence type="ECO:0000256" key="5">
    <source>
        <dbReference type="ARBA" id="ARBA00023288"/>
    </source>
</evidence>
<organism evidence="8 9">
    <name type="scientific">Arenimonas donghaensis DSM 18148 = HO3-R19</name>
    <dbReference type="NCBI Taxonomy" id="1121014"/>
    <lineage>
        <taxon>Bacteria</taxon>
        <taxon>Pseudomonadati</taxon>
        <taxon>Pseudomonadota</taxon>
        <taxon>Gammaproteobacteria</taxon>
        <taxon>Lysobacterales</taxon>
        <taxon>Lysobacteraceae</taxon>
        <taxon>Arenimonas</taxon>
    </lineage>
</organism>
<dbReference type="GO" id="GO:1990351">
    <property type="term" value="C:transporter complex"/>
    <property type="evidence" value="ECO:0007669"/>
    <property type="project" value="TreeGrafter"/>
</dbReference>
<dbReference type="GO" id="GO:0009279">
    <property type="term" value="C:cell outer membrane"/>
    <property type="evidence" value="ECO:0007669"/>
    <property type="project" value="UniProtKB-SubCell"/>
</dbReference>
<gene>
    <name evidence="6" type="primary">lptE</name>
    <name evidence="8" type="ORF">N788_07875</name>
</gene>